<organism evidence="3 4">
    <name type="scientific">Inquilinus limosus</name>
    <dbReference type="NCBI Taxonomy" id="171674"/>
    <lineage>
        <taxon>Bacteria</taxon>
        <taxon>Pseudomonadati</taxon>
        <taxon>Pseudomonadota</taxon>
        <taxon>Alphaproteobacteria</taxon>
        <taxon>Rhodospirillales</taxon>
        <taxon>Rhodospirillaceae</taxon>
        <taxon>Inquilinus</taxon>
    </lineage>
</organism>
<evidence type="ECO:0000313" key="4">
    <source>
        <dbReference type="Proteomes" id="UP000196655"/>
    </source>
</evidence>
<reference evidence="4" key="1">
    <citation type="submission" date="2017-05" db="EMBL/GenBank/DDBJ databases">
        <authorList>
            <person name="Macchi M."/>
            <person name="Festa S."/>
            <person name="Coppotelli B.M."/>
            <person name="Morelli I.S."/>
        </authorList>
    </citation>
    <scope>NUCLEOTIDE SEQUENCE [LARGE SCALE GENOMIC DNA]</scope>
    <source>
        <strain evidence="4">I</strain>
    </source>
</reference>
<dbReference type="AlphaFoldDB" id="A0A211YTM7"/>
<proteinExistence type="predicted"/>
<dbReference type="InterPro" id="IPR029068">
    <property type="entry name" value="Glyas_Bleomycin-R_OHBP_Dase"/>
</dbReference>
<dbReference type="Gene3D" id="3.10.180.10">
    <property type="entry name" value="2,3-Dihydroxybiphenyl 1,2-Dioxygenase, domain 1"/>
    <property type="match status" value="1"/>
</dbReference>
<dbReference type="Pfam" id="PF00903">
    <property type="entry name" value="Glyoxalase"/>
    <property type="match status" value="1"/>
</dbReference>
<dbReference type="STRING" id="1122125.GCA_000423185_03769"/>
<name>A0A211YTM7_9PROT</name>
<keyword evidence="4" id="KW-1185">Reference proteome</keyword>
<dbReference type="EMBL" id="NHON01000169">
    <property type="protein sequence ID" value="OWJ56378.1"/>
    <property type="molecule type" value="Genomic_DNA"/>
</dbReference>
<dbReference type="PANTHER" id="PTHR39175">
    <property type="entry name" value="FAMILY PROTEIN, PUTATIVE (AFU_ORTHOLOGUE AFUA_3G15060)-RELATED"/>
    <property type="match status" value="1"/>
</dbReference>
<evidence type="ECO:0000259" key="2">
    <source>
        <dbReference type="PROSITE" id="PS51819"/>
    </source>
</evidence>
<dbReference type="SUPFAM" id="SSF54593">
    <property type="entry name" value="Glyoxalase/Bleomycin resistance protein/Dihydroxybiphenyl dioxygenase"/>
    <property type="match status" value="1"/>
</dbReference>
<dbReference type="PANTHER" id="PTHR39175:SF1">
    <property type="entry name" value="FAMILY PROTEIN, PUTATIVE (AFU_ORTHOLOGUE AFUA_3G15060)-RELATED"/>
    <property type="match status" value="1"/>
</dbReference>
<feature type="region of interest" description="Disordered" evidence="1">
    <location>
        <begin position="104"/>
        <end position="136"/>
    </location>
</feature>
<accession>A0A211YTM7</accession>
<feature type="domain" description="VOC" evidence="2">
    <location>
        <begin position="17"/>
        <end position="134"/>
    </location>
</feature>
<gene>
    <name evidence="3" type="ORF">BWR60_35075</name>
</gene>
<dbReference type="InterPro" id="IPR037523">
    <property type="entry name" value="VOC_core"/>
</dbReference>
<evidence type="ECO:0000256" key="1">
    <source>
        <dbReference type="SAM" id="MobiDB-lite"/>
    </source>
</evidence>
<dbReference type="Proteomes" id="UP000196655">
    <property type="component" value="Unassembled WGS sequence"/>
</dbReference>
<comment type="caution">
    <text evidence="3">The sequence shown here is derived from an EMBL/GenBank/DDBJ whole genome shotgun (WGS) entry which is preliminary data.</text>
</comment>
<dbReference type="InterPro" id="IPR004360">
    <property type="entry name" value="Glyas_Fos-R_dOase_dom"/>
</dbReference>
<protein>
    <recommendedName>
        <fullName evidence="2">VOC domain-containing protein</fullName>
    </recommendedName>
</protein>
<evidence type="ECO:0000313" key="3">
    <source>
        <dbReference type="EMBL" id="OWJ56378.1"/>
    </source>
</evidence>
<dbReference type="PROSITE" id="PS51819">
    <property type="entry name" value="VOC"/>
    <property type="match status" value="1"/>
</dbReference>
<sequence length="136" mass="15003">MMTLPSRSESPAVTILSLHHANLTFSPELEAETVRFYVETLGLEPLPKPQGWRSQGAWLRVGDAEIHLSPDAPGRAEQLAADRHLCLIVSDLDAAEARLRAAAAPIEHDPRPPAGYRRLFTRDPAGNRLELSEPPR</sequence>